<dbReference type="EMBL" id="SJPL01000002">
    <property type="protein sequence ID" value="TWT65564.1"/>
    <property type="molecule type" value="Genomic_DNA"/>
</dbReference>
<gene>
    <name evidence="1" type="ORF">Pan14r_51110</name>
</gene>
<accession>A0A5C5XRN6</accession>
<protein>
    <submittedName>
        <fullName evidence="1">Uncharacterized protein</fullName>
    </submittedName>
</protein>
<dbReference type="Proteomes" id="UP000317238">
    <property type="component" value="Unassembled WGS sequence"/>
</dbReference>
<evidence type="ECO:0000313" key="1">
    <source>
        <dbReference type="EMBL" id="TWT65564.1"/>
    </source>
</evidence>
<proteinExistence type="predicted"/>
<sequence length="48" mass="5744">MFGIIVKDFSVLYLIWTENLWSDQHSICETVKHFLPTEMRYGSSKYTK</sequence>
<evidence type="ECO:0000313" key="2">
    <source>
        <dbReference type="Proteomes" id="UP000317238"/>
    </source>
</evidence>
<dbReference type="AlphaFoldDB" id="A0A5C5XRN6"/>
<organism evidence="1 2">
    <name type="scientific">Crateriforma conspicua</name>
    <dbReference type="NCBI Taxonomy" id="2527996"/>
    <lineage>
        <taxon>Bacteria</taxon>
        <taxon>Pseudomonadati</taxon>
        <taxon>Planctomycetota</taxon>
        <taxon>Planctomycetia</taxon>
        <taxon>Planctomycetales</taxon>
        <taxon>Planctomycetaceae</taxon>
        <taxon>Crateriforma</taxon>
    </lineage>
</organism>
<reference evidence="1 2" key="1">
    <citation type="submission" date="2019-02" db="EMBL/GenBank/DDBJ databases">
        <title>Deep-cultivation of Planctomycetes and their phenomic and genomic characterization uncovers novel biology.</title>
        <authorList>
            <person name="Wiegand S."/>
            <person name="Jogler M."/>
            <person name="Boedeker C."/>
            <person name="Pinto D."/>
            <person name="Vollmers J."/>
            <person name="Rivas-Marin E."/>
            <person name="Kohn T."/>
            <person name="Peeters S.H."/>
            <person name="Heuer A."/>
            <person name="Rast P."/>
            <person name="Oberbeckmann S."/>
            <person name="Bunk B."/>
            <person name="Jeske O."/>
            <person name="Meyerdierks A."/>
            <person name="Storesund J.E."/>
            <person name="Kallscheuer N."/>
            <person name="Luecker S."/>
            <person name="Lage O.M."/>
            <person name="Pohl T."/>
            <person name="Merkel B.J."/>
            <person name="Hornburger P."/>
            <person name="Mueller R.-W."/>
            <person name="Bruemmer F."/>
            <person name="Labrenz M."/>
            <person name="Spormann A.M."/>
            <person name="Op Den Camp H."/>
            <person name="Overmann J."/>
            <person name="Amann R."/>
            <person name="Jetten M.S.M."/>
            <person name="Mascher T."/>
            <person name="Medema M.H."/>
            <person name="Devos D.P."/>
            <person name="Kaster A.-K."/>
            <person name="Ovreas L."/>
            <person name="Rohde M."/>
            <person name="Galperin M.Y."/>
            <person name="Jogler C."/>
        </authorList>
    </citation>
    <scope>NUCLEOTIDE SEQUENCE [LARGE SCALE GENOMIC DNA]</scope>
    <source>
        <strain evidence="1 2">Pan14r</strain>
    </source>
</reference>
<keyword evidence="2" id="KW-1185">Reference proteome</keyword>
<name>A0A5C5XRN6_9PLAN</name>
<comment type="caution">
    <text evidence="1">The sequence shown here is derived from an EMBL/GenBank/DDBJ whole genome shotgun (WGS) entry which is preliminary data.</text>
</comment>